<evidence type="ECO:0000256" key="3">
    <source>
        <dbReference type="ARBA" id="ARBA00004752"/>
    </source>
</evidence>
<dbReference type="GO" id="GO:0008764">
    <property type="term" value="F:UDP-N-acetylmuramoylalanine-D-glutamate ligase activity"/>
    <property type="evidence" value="ECO:0007669"/>
    <property type="project" value="UniProtKB-UniRule"/>
</dbReference>
<keyword evidence="10 17" id="KW-0067">ATP-binding</keyword>
<dbReference type="SUPFAM" id="SSF53244">
    <property type="entry name" value="MurD-like peptide ligases, peptide-binding domain"/>
    <property type="match status" value="1"/>
</dbReference>
<dbReference type="InterPro" id="IPR005762">
    <property type="entry name" value="MurD"/>
</dbReference>
<evidence type="ECO:0000256" key="5">
    <source>
        <dbReference type="ARBA" id="ARBA00012212"/>
    </source>
</evidence>
<dbReference type="Gene3D" id="3.40.50.720">
    <property type="entry name" value="NAD(P)-binding Rossmann-like Domain"/>
    <property type="match status" value="1"/>
</dbReference>
<dbReference type="Proteomes" id="UP000319280">
    <property type="component" value="Unassembled WGS sequence"/>
</dbReference>
<dbReference type="EMBL" id="VJMZ01000001">
    <property type="protein sequence ID" value="TRM12310.1"/>
    <property type="molecule type" value="Genomic_DNA"/>
</dbReference>
<evidence type="ECO:0000256" key="4">
    <source>
        <dbReference type="ARBA" id="ARBA00010416"/>
    </source>
</evidence>
<protein>
    <recommendedName>
        <fullName evidence="6 17">UDP-N-acetylmuramoylalanine--D-glutamate ligase</fullName>
        <ecNumber evidence="5 17">6.3.2.9</ecNumber>
    </recommendedName>
    <alternativeName>
        <fullName evidence="15 17">D-glutamic acid-adding enzyme</fullName>
    </alternativeName>
    <alternativeName>
        <fullName evidence="14 17">UDP-N-acetylmuramoyl-L-alanyl-D-glutamate synthetase</fullName>
    </alternativeName>
</protein>
<dbReference type="GO" id="GO:0051301">
    <property type="term" value="P:cell division"/>
    <property type="evidence" value="ECO:0007669"/>
    <property type="project" value="UniProtKB-KW"/>
</dbReference>
<comment type="subcellular location">
    <subcellularLocation>
        <location evidence="2 17 18">Cytoplasm</location>
    </subcellularLocation>
</comment>
<keyword evidence="13 17" id="KW-0961">Cell wall biogenesis/degradation</keyword>
<evidence type="ECO:0000256" key="16">
    <source>
        <dbReference type="ARBA" id="ARBA00047632"/>
    </source>
</evidence>
<evidence type="ECO:0000256" key="10">
    <source>
        <dbReference type="ARBA" id="ARBA00022840"/>
    </source>
</evidence>
<name>A0A549YKA1_9BACI</name>
<evidence type="ECO:0000256" key="11">
    <source>
        <dbReference type="ARBA" id="ARBA00022960"/>
    </source>
</evidence>
<dbReference type="Pfam" id="PF08245">
    <property type="entry name" value="Mur_ligase_M"/>
    <property type="match status" value="1"/>
</dbReference>
<comment type="caution">
    <text evidence="21">The sequence shown here is derived from an EMBL/GenBank/DDBJ whole genome shotgun (WGS) entry which is preliminary data.</text>
</comment>
<dbReference type="GO" id="GO:0005524">
    <property type="term" value="F:ATP binding"/>
    <property type="evidence" value="ECO:0007669"/>
    <property type="project" value="UniProtKB-UniRule"/>
</dbReference>
<dbReference type="GO" id="GO:0005737">
    <property type="term" value="C:cytoplasm"/>
    <property type="evidence" value="ECO:0007669"/>
    <property type="project" value="UniProtKB-SubCell"/>
</dbReference>
<evidence type="ECO:0000256" key="9">
    <source>
        <dbReference type="ARBA" id="ARBA00022741"/>
    </source>
</evidence>
<evidence type="ECO:0000259" key="20">
    <source>
        <dbReference type="Pfam" id="PF08245"/>
    </source>
</evidence>
<dbReference type="EC" id="6.3.2.9" evidence="5 17"/>
<keyword evidence="22" id="KW-1185">Reference proteome</keyword>
<evidence type="ECO:0000256" key="15">
    <source>
        <dbReference type="ARBA" id="ARBA00032324"/>
    </source>
</evidence>
<dbReference type="SUPFAM" id="SSF53623">
    <property type="entry name" value="MurD-like peptide ligases, catalytic domain"/>
    <property type="match status" value="1"/>
</dbReference>
<keyword evidence="17 18" id="KW-0132">Cell division</keyword>
<dbReference type="Pfam" id="PF02875">
    <property type="entry name" value="Mur_ligase_C"/>
    <property type="match status" value="1"/>
</dbReference>
<comment type="pathway">
    <text evidence="3 17 18">Cell wall biogenesis; peptidoglycan biosynthesis.</text>
</comment>
<dbReference type="Gene3D" id="3.90.190.20">
    <property type="entry name" value="Mur ligase, C-terminal domain"/>
    <property type="match status" value="1"/>
</dbReference>
<dbReference type="HAMAP" id="MF_00639">
    <property type="entry name" value="MurD"/>
    <property type="match status" value="1"/>
</dbReference>
<dbReference type="UniPathway" id="UPA00219"/>
<comment type="catalytic activity">
    <reaction evidence="16 17 18">
        <text>UDP-N-acetyl-alpha-D-muramoyl-L-alanine + D-glutamate + ATP = UDP-N-acetyl-alpha-D-muramoyl-L-alanyl-D-glutamate + ADP + phosphate + H(+)</text>
        <dbReference type="Rhea" id="RHEA:16429"/>
        <dbReference type="ChEBI" id="CHEBI:15378"/>
        <dbReference type="ChEBI" id="CHEBI:29986"/>
        <dbReference type="ChEBI" id="CHEBI:30616"/>
        <dbReference type="ChEBI" id="CHEBI:43474"/>
        <dbReference type="ChEBI" id="CHEBI:83898"/>
        <dbReference type="ChEBI" id="CHEBI:83900"/>
        <dbReference type="ChEBI" id="CHEBI:456216"/>
        <dbReference type="EC" id="6.3.2.9"/>
    </reaction>
</comment>
<dbReference type="InterPro" id="IPR013221">
    <property type="entry name" value="Mur_ligase_cen"/>
</dbReference>
<keyword evidence="11 17" id="KW-0133">Cell shape</keyword>
<gene>
    <name evidence="17" type="primary">murD</name>
    <name evidence="21" type="ORF">FH966_11780</name>
</gene>
<dbReference type="Pfam" id="PF21799">
    <property type="entry name" value="MurD-like_N"/>
    <property type="match status" value="1"/>
</dbReference>
<evidence type="ECO:0000313" key="22">
    <source>
        <dbReference type="Proteomes" id="UP000319280"/>
    </source>
</evidence>
<comment type="function">
    <text evidence="1 17 18">Cell wall formation. Catalyzes the addition of glutamate to the nucleotide precursor UDP-N-acetylmuramoyl-L-alanine (UMA).</text>
</comment>
<keyword evidence="9 17" id="KW-0547">Nucleotide-binding</keyword>
<evidence type="ECO:0000256" key="17">
    <source>
        <dbReference type="HAMAP-Rule" id="MF_00639"/>
    </source>
</evidence>
<dbReference type="GO" id="GO:0008360">
    <property type="term" value="P:regulation of cell shape"/>
    <property type="evidence" value="ECO:0007669"/>
    <property type="project" value="UniProtKB-KW"/>
</dbReference>
<evidence type="ECO:0000256" key="7">
    <source>
        <dbReference type="ARBA" id="ARBA00022490"/>
    </source>
</evidence>
<evidence type="ECO:0000256" key="13">
    <source>
        <dbReference type="ARBA" id="ARBA00023316"/>
    </source>
</evidence>
<evidence type="ECO:0000256" key="1">
    <source>
        <dbReference type="ARBA" id="ARBA00002734"/>
    </source>
</evidence>
<evidence type="ECO:0000256" key="18">
    <source>
        <dbReference type="RuleBase" id="RU003664"/>
    </source>
</evidence>
<dbReference type="PANTHER" id="PTHR43692">
    <property type="entry name" value="UDP-N-ACETYLMURAMOYLALANINE--D-GLUTAMATE LIGASE"/>
    <property type="match status" value="1"/>
</dbReference>
<sequence length="477" mass="52102">MVRVASSDDLLADGTNFCSAWCIYRGVVSLKALEKFPYRNVLVLGLAKSGTAAAKLLLEAGKKVRVNDKQVADKALLHELQSLGAEMITGSHPLSVLDDVEVIIKNPGIPYDNPILAEAAKRDIPILTEIELAGILAGNVIIGITGSNGKTTTTTLIANMLNQGDRSAKVAGNIGAVATEVAQTLEEDEQLVLELSSFQLMGVPTFKPRIAVLLNIFEAHLDYHKTFENYRQAKCNIFANQTADDYLIYNADDPVVQRSVTAANSIKIPFSVTERLENGAWADETGIYFADEKIMDKADIVLVGKHNVENILAAVCAAKLSGATNEAIRQVLMTFSGVKHRLQHVATVKGRMFYNDSKATNMLATQKALSAFSNPVILLAGGLDRGNEFDDLKPYLRDVKGIVLFGETKEKLRRVAVEAEVPSIQVADNMDEAVKLAYGLSERKDVILLSPACASWDQYRTFEERGDMFERAVHTLM</sequence>
<accession>A0A549YKA1</accession>
<dbReference type="AlphaFoldDB" id="A0A549YKA1"/>
<dbReference type="NCBIfam" id="TIGR01087">
    <property type="entry name" value="murD"/>
    <property type="match status" value="1"/>
</dbReference>
<dbReference type="InterPro" id="IPR004101">
    <property type="entry name" value="Mur_ligase_C"/>
</dbReference>
<dbReference type="Gene3D" id="3.40.1190.10">
    <property type="entry name" value="Mur-like, catalytic domain"/>
    <property type="match status" value="1"/>
</dbReference>
<proteinExistence type="inferred from homology"/>
<feature type="binding site" evidence="17">
    <location>
        <begin position="146"/>
        <end position="152"/>
    </location>
    <ligand>
        <name>ATP</name>
        <dbReference type="ChEBI" id="CHEBI:30616"/>
    </ligand>
</feature>
<evidence type="ECO:0000259" key="19">
    <source>
        <dbReference type="Pfam" id="PF02875"/>
    </source>
</evidence>
<evidence type="ECO:0000256" key="12">
    <source>
        <dbReference type="ARBA" id="ARBA00022984"/>
    </source>
</evidence>
<comment type="similarity">
    <text evidence="4 17">Belongs to the MurCDEF family.</text>
</comment>
<dbReference type="GO" id="GO:0009252">
    <property type="term" value="P:peptidoglycan biosynthetic process"/>
    <property type="evidence" value="ECO:0007669"/>
    <property type="project" value="UniProtKB-UniRule"/>
</dbReference>
<evidence type="ECO:0000256" key="2">
    <source>
        <dbReference type="ARBA" id="ARBA00004496"/>
    </source>
</evidence>
<evidence type="ECO:0000256" key="6">
    <source>
        <dbReference type="ARBA" id="ARBA00015655"/>
    </source>
</evidence>
<reference evidence="21 22" key="1">
    <citation type="submission" date="2019-07" db="EMBL/GenBank/DDBJ databases">
        <title>Genomic analysis of Lentibacillus sp. NKC851-2.</title>
        <authorList>
            <person name="Oh Y.J."/>
        </authorList>
    </citation>
    <scope>NUCLEOTIDE SEQUENCE [LARGE SCALE GENOMIC DNA]</scope>
    <source>
        <strain evidence="21 22">NKC851-2</strain>
    </source>
</reference>
<dbReference type="GO" id="GO:0071555">
    <property type="term" value="P:cell wall organization"/>
    <property type="evidence" value="ECO:0007669"/>
    <property type="project" value="UniProtKB-KW"/>
</dbReference>
<dbReference type="PANTHER" id="PTHR43692:SF1">
    <property type="entry name" value="UDP-N-ACETYLMURAMOYLALANINE--D-GLUTAMATE LIGASE"/>
    <property type="match status" value="1"/>
</dbReference>
<evidence type="ECO:0000313" key="21">
    <source>
        <dbReference type="EMBL" id="TRM12310.1"/>
    </source>
</evidence>
<feature type="domain" description="Mur ligase central" evidence="20">
    <location>
        <begin position="144"/>
        <end position="318"/>
    </location>
</feature>
<organism evidence="21 22">
    <name type="scientific">Lentibacillus cibarius</name>
    <dbReference type="NCBI Taxonomy" id="2583219"/>
    <lineage>
        <taxon>Bacteria</taxon>
        <taxon>Bacillati</taxon>
        <taxon>Bacillota</taxon>
        <taxon>Bacilli</taxon>
        <taxon>Bacillales</taxon>
        <taxon>Bacillaceae</taxon>
        <taxon>Lentibacillus</taxon>
    </lineage>
</organism>
<keyword evidence="12 17" id="KW-0573">Peptidoglycan synthesis</keyword>
<dbReference type="InterPro" id="IPR036565">
    <property type="entry name" value="Mur-like_cat_sf"/>
</dbReference>
<dbReference type="SUPFAM" id="SSF51984">
    <property type="entry name" value="MurCD N-terminal domain"/>
    <property type="match status" value="1"/>
</dbReference>
<dbReference type="InterPro" id="IPR036615">
    <property type="entry name" value="Mur_ligase_C_dom_sf"/>
</dbReference>
<feature type="domain" description="Mur ligase C-terminal" evidence="19">
    <location>
        <begin position="340"/>
        <end position="453"/>
    </location>
</feature>
<evidence type="ECO:0000256" key="14">
    <source>
        <dbReference type="ARBA" id="ARBA00030398"/>
    </source>
</evidence>
<keyword evidence="8 17" id="KW-0436">Ligase</keyword>
<evidence type="ECO:0000256" key="8">
    <source>
        <dbReference type="ARBA" id="ARBA00022598"/>
    </source>
</evidence>
<keyword evidence="7 17" id="KW-0963">Cytoplasm</keyword>
<keyword evidence="17 18" id="KW-0131">Cell cycle</keyword>